<evidence type="ECO:0000313" key="1">
    <source>
        <dbReference type="EMBL" id="CAH2073772.1"/>
    </source>
</evidence>
<evidence type="ECO:0000313" key="2">
    <source>
        <dbReference type="Proteomes" id="UP000837857"/>
    </source>
</evidence>
<sequence length="86" mass="9244">MSPPRFNFPPERYSAVYTGDATCANVVNCTAAGCEPCDVRSLVSAPTSDPSTPPSSLFSCFHCAFRNGLNVLHKDKHAAKKKVRLG</sequence>
<proteinExistence type="predicted"/>
<keyword evidence="2" id="KW-1185">Reference proteome</keyword>
<dbReference type="Proteomes" id="UP000837857">
    <property type="component" value="Chromosome 7"/>
</dbReference>
<dbReference type="PROSITE" id="PS51257">
    <property type="entry name" value="PROKAR_LIPOPROTEIN"/>
    <property type="match status" value="1"/>
</dbReference>
<name>A0ABN8J1R7_9NEOP</name>
<dbReference type="EMBL" id="OW152819">
    <property type="protein sequence ID" value="CAH2073772.1"/>
    <property type="molecule type" value="Genomic_DNA"/>
</dbReference>
<feature type="non-terminal residue" evidence="1">
    <location>
        <position position="86"/>
    </location>
</feature>
<accession>A0ABN8J1R7</accession>
<reference evidence="1" key="1">
    <citation type="submission" date="2022-03" db="EMBL/GenBank/DDBJ databases">
        <authorList>
            <person name="Martin H S."/>
        </authorList>
    </citation>
    <scope>NUCLEOTIDE SEQUENCE</scope>
</reference>
<protein>
    <submittedName>
        <fullName evidence="1">Uncharacterized protein</fullName>
    </submittedName>
</protein>
<gene>
    <name evidence="1" type="ORF">IPOD504_LOCUS15783</name>
</gene>
<organism evidence="1 2">
    <name type="scientific">Iphiclides podalirius</name>
    <name type="common">scarce swallowtail</name>
    <dbReference type="NCBI Taxonomy" id="110791"/>
    <lineage>
        <taxon>Eukaryota</taxon>
        <taxon>Metazoa</taxon>
        <taxon>Ecdysozoa</taxon>
        <taxon>Arthropoda</taxon>
        <taxon>Hexapoda</taxon>
        <taxon>Insecta</taxon>
        <taxon>Pterygota</taxon>
        <taxon>Neoptera</taxon>
        <taxon>Endopterygota</taxon>
        <taxon>Lepidoptera</taxon>
        <taxon>Glossata</taxon>
        <taxon>Ditrysia</taxon>
        <taxon>Papilionoidea</taxon>
        <taxon>Papilionidae</taxon>
        <taxon>Papilioninae</taxon>
        <taxon>Iphiclides</taxon>
    </lineage>
</organism>